<feature type="region of interest" description="Disordered" evidence="9">
    <location>
        <begin position="238"/>
        <end position="435"/>
    </location>
</feature>
<dbReference type="InterPro" id="IPR052205">
    <property type="entry name" value="FliO/MopB"/>
</dbReference>
<comment type="subcellular location">
    <subcellularLocation>
        <location evidence="1">Bacterial flagellum basal body</location>
    </subcellularLocation>
    <subcellularLocation>
        <location evidence="2">Cell membrane</location>
    </subcellularLocation>
</comment>
<dbReference type="GO" id="GO:0005886">
    <property type="term" value="C:plasma membrane"/>
    <property type="evidence" value="ECO:0007669"/>
    <property type="project" value="UniProtKB-SubCell"/>
</dbReference>
<evidence type="ECO:0000256" key="1">
    <source>
        <dbReference type="ARBA" id="ARBA00004117"/>
    </source>
</evidence>
<name>A0A1M5A926_9HYPH</name>
<evidence type="ECO:0000256" key="4">
    <source>
        <dbReference type="ARBA" id="ARBA00022692"/>
    </source>
</evidence>
<keyword evidence="12" id="KW-1185">Reference proteome</keyword>
<feature type="compositionally biased region" description="Pro residues" evidence="9">
    <location>
        <begin position="318"/>
        <end position="333"/>
    </location>
</feature>
<keyword evidence="11" id="KW-0966">Cell projection</keyword>
<feature type="compositionally biased region" description="Basic and acidic residues" evidence="9">
    <location>
        <begin position="363"/>
        <end position="376"/>
    </location>
</feature>
<dbReference type="Proteomes" id="UP000184485">
    <property type="component" value="Unassembled WGS sequence"/>
</dbReference>
<keyword evidence="6 10" id="KW-0472">Membrane</keyword>
<dbReference type="AlphaFoldDB" id="A0A1M5A926"/>
<evidence type="ECO:0000256" key="3">
    <source>
        <dbReference type="ARBA" id="ARBA00022475"/>
    </source>
</evidence>
<feature type="region of interest" description="Disordered" evidence="9">
    <location>
        <begin position="104"/>
        <end position="196"/>
    </location>
</feature>
<evidence type="ECO:0000256" key="5">
    <source>
        <dbReference type="ARBA" id="ARBA00022989"/>
    </source>
</evidence>
<keyword evidence="5 10" id="KW-1133">Transmembrane helix</keyword>
<dbReference type="OrthoDB" id="8456606at2"/>
<keyword evidence="11" id="KW-0282">Flagellum</keyword>
<dbReference type="Pfam" id="PF04347">
    <property type="entry name" value="FliO"/>
    <property type="match status" value="1"/>
</dbReference>
<dbReference type="RefSeq" id="WP_073052521.1">
    <property type="nucleotide sequence ID" value="NZ_FQUP01000001.1"/>
</dbReference>
<reference evidence="11 12" key="1">
    <citation type="submission" date="2016-11" db="EMBL/GenBank/DDBJ databases">
        <authorList>
            <person name="Jaros S."/>
            <person name="Januszkiewicz K."/>
            <person name="Wedrychowicz H."/>
        </authorList>
    </citation>
    <scope>NUCLEOTIDE SEQUENCE [LARGE SCALE GENOMIC DNA]</scope>
    <source>
        <strain evidence="11 12">DSM 19436</strain>
    </source>
</reference>
<feature type="compositionally biased region" description="Basic and acidic residues" evidence="9">
    <location>
        <begin position="297"/>
        <end position="316"/>
    </location>
</feature>
<evidence type="ECO:0000313" key="11">
    <source>
        <dbReference type="EMBL" id="SHF26627.1"/>
    </source>
</evidence>
<organism evidence="11 12">
    <name type="scientific">Kaistia soli DSM 19436</name>
    <dbReference type="NCBI Taxonomy" id="1122133"/>
    <lineage>
        <taxon>Bacteria</taxon>
        <taxon>Pseudomonadati</taxon>
        <taxon>Pseudomonadota</taxon>
        <taxon>Alphaproteobacteria</taxon>
        <taxon>Hyphomicrobiales</taxon>
        <taxon>Kaistiaceae</taxon>
        <taxon>Kaistia</taxon>
    </lineage>
</organism>
<dbReference type="GO" id="GO:0009425">
    <property type="term" value="C:bacterial-type flagellum basal body"/>
    <property type="evidence" value="ECO:0007669"/>
    <property type="project" value="UniProtKB-SubCell"/>
</dbReference>
<keyword evidence="7" id="KW-0975">Bacterial flagellum</keyword>
<keyword evidence="4 10" id="KW-0812">Transmembrane</keyword>
<dbReference type="PANTHER" id="PTHR38766">
    <property type="entry name" value="FLAGELLAR PROTEIN FLIO"/>
    <property type="match status" value="1"/>
</dbReference>
<feature type="compositionally biased region" description="Basic and acidic residues" evidence="9">
    <location>
        <begin position="406"/>
        <end position="423"/>
    </location>
</feature>
<evidence type="ECO:0000313" key="12">
    <source>
        <dbReference type="Proteomes" id="UP000184485"/>
    </source>
</evidence>
<dbReference type="EMBL" id="FQUP01000001">
    <property type="protein sequence ID" value="SHF26627.1"/>
    <property type="molecule type" value="Genomic_DNA"/>
</dbReference>
<feature type="compositionally biased region" description="Basic and acidic residues" evidence="9">
    <location>
        <begin position="153"/>
        <end position="162"/>
    </location>
</feature>
<proteinExistence type="inferred from homology"/>
<evidence type="ECO:0000256" key="7">
    <source>
        <dbReference type="ARBA" id="ARBA00023143"/>
    </source>
</evidence>
<accession>A0A1M5A926</accession>
<dbReference type="STRING" id="1122133.SAMN02745157_2051"/>
<evidence type="ECO:0000256" key="10">
    <source>
        <dbReference type="SAM" id="Phobius"/>
    </source>
</evidence>
<feature type="transmembrane region" description="Helical" evidence="10">
    <location>
        <begin position="15"/>
        <end position="37"/>
    </location>
</feature>
<protein>
    <submittedName>
        <fullName evidence="11">Flagellar biosynthesis protein, FliO</fullName>
    </submittedName>
</protein>
<dbReference type="PANTHER" id="PTHR38766:SF1">
    <property type="entry name" value="FLAGELLAR PROTEIN FLIO"/>
    <property type="match status" value="1"/>
</dbReference>
<comment type="similarity">
    <text evidence="8">Belongs to the FliO/MopB family.</text>
</comment>
<keyword evidence="11" id="KW-0969">Cilium</keyword>
<keyword evidence="3" id="KW-1003">Cell membrane</keyword>
<sequence length="435" mass="47156">MRDYLEPMLGTTGAMIAQFAITLVIVAIIILIVFWLIRTFTGNRIGTTAIRGRQPRLSVLDALPVDQKRRLVLVRRDNVEHLILIGGPTDLVVEAAIHRPSAAQRRAEAAARATGQSQRYQAAPPLGEPTRSPADEAYTEPPQAQPAAWSEPPRAEPSRPEPVRTAYVPPVMEPEAPNREPQQAEEVRAEEEPVSAIETVTVAEAVEIVEVAAEPEPAPTVRAPQPPARPTRAMASFLGAVGRGRAASEPSTSESQAEPRRPEPPMRPLGRTTPVAPKAPEPPAEEIVDVAPAVEPPRAEVSRSDALRPEPSRMEPVRPQPRPAMPPAPPVAPPVMGDAPYGAPIADPDHAPRFEPIFDINPDDVRDPGRPMRPMREPAIAAPSIEPPREPRLSEEPLEEAPPVEPEDRSRASSVGDLEKEMARLLGEISGSRRT</sequence>
<dbReference type="InterPro" id="IPR022781">
    <property type="entry name" value="Flagellar_biosynth_FliO"/>
</dbReference>
<evidence type="ECO:0000256" key="2">
    <source>
        <dbReference type="ARBA" id="ARBA00004236"/>
    </source>
</evidence>
<gene>
    <name evidence="11" type="ORF">SAMN02745157_2051</name>
</gene>
<evidence type="ECO:0000256" key="8">
    <source>
        <dbReference type="ARBA" id="ARBA00037937"/>
    </source>
</evidence>
<evidence type="ECO:0000256" key="9">
    <source>
        <dbReference type="SAM" id="MobiDB-lite"/>
    </source>
</evidence>
<dbReference type="GO" id="GO:0044781">
    <property type="term" value="P:bacterial-type flagellum organization"/>
    <property type="evidence" value="ECO:0007669"/>
    <property type="project" value="InterPro"/>
</dbReference>
<evidence type="ECO:0000256" key="6">
    <source>
        <dbReference type="ARBA" id="ARBA00023136"/>
    </source>
</evidence>